<keyword evidence="3" id="KW-0677">Repeat</keyword>
<sequence>MFDQWKPDLDFVEGCSLTNQPPYCPQGDQSSSGEGVSMESLLDYDPMMLSSLLLLPMPLLKPQGADPIPSSGASPNRIGEPAFTSDVVFTQPIQQSIQPLDSRECLACSPASSPNGSCSDLSRAPGPQFLYSSPSNADYSEAISDVGCSTPVQSKQPELFASNYCSETSNECFLNRPQDALMWDQVPTNSMVPNFGGLSQSARVLPYPTETLATTSTAGVSASPVSLISEIFPFEAANDFTPTKNKRTYDQFSSQSYWTNDFGNFPQQDAANFHIIPHEPSSVYSRCTDVSIKRHDASGDVPIVKLKRFPCPECGQRFARAFNLQTHIATHAGMRPFSCPADGCSKAFSRRHDLGRHVGAVHREWLASKNISVEQAVKPLRWKNNGSSKKSSKS</sequence>
<evidence type="ECO:0000256" key="2">
    <source>
        <dbReference type="ARBA" id="ARBA00022723"/>
    </source>
</evidence>
<dbReference type="OrthoDB" id="8117402at2759"/>
<proteinExistence type="predicted"/>
<keyword evidence="4 7" id="KW-0863">Zinc-finger</keyword>
<evidence type="ECO:0000313" key="10">
    <source>
        <dbReference type="Proteomes" id="UP000324748"/>
    </source>
</evidence>
<dbReference type="InterPro" id="IPR013087">
    <property type="entry name" value="Znf_C2H2_type"/>
</dbReference>
<dbReference type="Gene3D" id="3.30.160.60">
    <property type="entry name" value="Classic Zinc Finger"/>
    <property type="match status" value="2"/>
</dbReference>
<dbReference type="Proteomes" id="UP000324748">
    <property type="component" value="Unassembled WGS sequence"/>
</dbReference>
<feature type="domain" description="C2H2-type" evidence="8">
    <location>
        <begin position="309"/>
        <end position="336"/>
    </location>
</feature>
<reference evidence="9 10" key="1">
    <citation type="submission" date="2019-05" db="EMBL/GenBank/DDBJ databases">
        <title>Emergence of the Ug99 lineage of the wheat stem rust pathogen through somatic hybridization.</title>
        <authorList>
            <person name="Li F."/>
            <person name="Upadhyaya N.M."/>
            <person name="Sperschneider J."/>
            <person name="Matny O."/>
            <person name="Nguyen-Phuc H."/>
            <person name="Mago R."/>
            <person name="Raley C."/>
            <person name="Miller M.E."/>
            <person name="Silverstein K.A.T."/>
            <person name="Henningsen E."/>
            <person name="Hirsch C.D."/>
            <person name="Visser B."/>
            <person name="Pretorius Z.A."/>
            <person name="Steffenson B.J."/>
            <person name="Schwessinger B."/>
            <person name="Dodds P.N."/>
            <person name="Figueroa M."/>
        </authorList>
    </citation>
    <scope>NUCLEOTIDE SEQUENCE [LARGE SCALE GENOMIC DNA]</scope>
    <source>
        <strain evidence="9">21-0</strain>
    </source>
</reference>
<dbReference type="PANTHER" id="PTHR19818:SF139">
    <property type="entry name" value="PAIR-RULE PROTEIN ODD-PAIRED"/>
    <property type="match status" value="1"/>
</dbReference>
<evidence type="ECO:0000256" key="1">
    <source>
        <dbReference type="ARBA" id="ARBA00004123"/>
    </source>
</evidence>
<evidence type="ECO:0000256" key="3">
    <source>
        <dbReference type="ARBA" id="ARBA00022737"/>
    </source>
</evidence>
<dbReference type="GO" id="GO:0000981">
    <property type="term" value="F:DNA-binding transcription factor activity, RNA polymerase II-specific"/>
    <property type="evidence" value="ECO:0007669"/>
    <property type="project" value="TreeGrafter"/>
</dbReference>
<keyword evidence="10" id="KW-1185">Reference proteome</keyword>
<dbReference type="FunFam" id="3.30.160.60:FF:000145">
    <property type="entry name" value="Zinc finger protein 574"/>
    <property type="match status" value="1"/>
</dbReference>
<evidence type="ECO:0000256" key="5">
    <source>
        <dbReference type="ARBA" id="ARBA00022833"/>
    </source>
</evidence>
<protein>
    <recommendedName>
        <fullName evidence="8">C2H2-type domain-containing protein</fullName>
    </recommendedName>
</protein>
<evidence type="ECO:0000256" key="6">
    <source>
        <dbReference type="ARBA" id="ARBA00023242"/>
    </source>
</evidence>
<dbReference type="SMART" id="SM00355">
    <property type="entry name" value="ZnF_C2H2"/>
    <property type="match status" value="2"/>
</dbReference>
<evidence type="ECO:0000259" key="8">
    <source>
        <dbReference type="PROSITE" id="PS50157"/>
    </source>
</evidence>
<dbReference type="InterPro" id="IPR050329">
    <property type="entry name" value="GLI_C2H2-zinc-finger"/>
</dbReference>
<organism evidence="9 10">
    <name type="scientific">Puccinia graminis f. sp. tritici</name>
    <dbReference type="NCBI Taxonomy" id="56615"/>
    <lineage>
        <taxon>Eukaryota</taxon>
        <taxon>Fungi</taxon>
        <taxon>Dikarya</taxon>
        <taxon>Basidiomycota</taxon>
        <taxon>Pucciniomycotina</taxon>
        <taxon>Pucciniomycetes</taxon>
        <taxon>Pucciniales</taxon>
        <taxon>Pucciniaceae</taxon>
        <taxon>Puccinia</taxon>
    </lineage>
</organism>
<dbReference type="InterPro" id="IPR036236">
    <property type="entry name" value="Znf_C2H2_sf"/>
</dbReference>
<dbReference type="AlphaFoldDB" id="A0A5B0LZ29"/>
<dbReference type="GO" id="GO:0000978">
    <property type="term" value="F:RNA polymerase II cis-regulatory region sequence-specific DNA binding"/>
    <property type="evidence" value="ECO:0007669"/>
    <property type="project" value="TreeGrafter"/>
</dbReference>
<dbReference type="EMBL" id="VSWC01000183">
    <property type="protein sequence ID" value="KAA1069279.1"/>
    <property type="molecule type" value="Genomic_DNA"/>
</dbReference>
<dbReference type="GO" id="GO:0008270">
    <property type="term" value="F:zinc ion binding"/>
    <property type="evidence" value="ECO:0007669"/>
    <property type="project" value="UniProtKB-KW"/>
</dbReference>
<dbReference type="PROSITE" id="PS50157">
    <property type="entry name" value="ZINC_FINGER_C2H2_2"/>
    <property type="match status" value="2"/>
</dbReference>
<evidence type="ECO:0000256" key="7">
    <source>
        <dbReference type="PROSITE-ProRule" id="PRU00042"/>
    </source>
</evidence>
<keyword evidence="5" id="KW-0862">Zinc</keyword>
<dbReference type="GO" id="GO:0005634">
    <property type="term" value="C:nucleus"/>
    <property type="evidence" value="ECO:0007669"/>
    <property type="project" value="UniProtKB-SubCell"/>
</dbReference>
<dbReference type="SUPFAM" id="SSF57667">
    <property type="entry name" value="beta-beta-alpha zinc fingers"/>
    <property type="match status" value="1"/>
</dbReference>
<gene>
    <name evidence="9" type="ORF">PGT21_019563</name>
</gene>
<accession>A0A5B0LZ29</accession>
<comment type="caution">
    <text evidence="9">The sequence shown here is derived from an EMBL/GenBank/DDBJ whole genome shotgun (WGS) entry which is preliminary data.</text>
</comment>
<keyword evidence="2" id="KW-0479">Metal-binding</keyword>
<comment type="subcellular location">
    <subcellularLocation>
        <location evidence="1">Nucleus</location>
    </subcellularLocation>
</comment>
<dbReference type="PANTHER" id="PTHR19818">
    <property type="entry name" value="ZINC FINGER PROTEIN ZIC AND GLI"/>
    <property type="match status" value="1"/>
</dbReference>
<dbReference type="Pfam" id="PF00096">
    <property type="entry name" value="zf-C2H2"/>
    <property type="match status" value="2"/>
</dbReference>
<feature type="domain" description="C2H2-type" evidence="8">
    <location>
        <begin position="337"/>
        <end position="362"/>
    </location>
</feature>
<keyword evidence="6" id="KW-0539">Nucleus</keyword>
<dbReference type="GO" id="GO:0045944">
    <property type="term" value="P:positive regulation of transcription by RNA polymerase II"/>
    <property type="evidence" value="ECO:0007669"/>
    <property type="project" value="UniProtKB-ARBA"/>
</dbReference>
<dbReference type="PROSITE" id="PS00028">
    <property type="entry name" value="ZINC_FINGER_C2H2_1"/>
    <property type="match status" value="2"/>
</dbReference>
<evidence type="ECO:0000313" key="9">
    <source>
        <dbReference type="EMBL" id="KAA1069279.1"/>
    </source>
</evidence>
<name>A0A5B0LZ29_PUCGR</name>
<evidence type="ECO:0000256" key="4">
    <source>
        <dbReference type="ARBA" id="ARBA00022771"/>
    </source>
</evidence>